<sequence>MMCDCFDRIGTMLHERLSEGVPDGAEISSPGGFDTGWGNAWLGLGTGRIHIMLKYKLAYRAKKKDGAMAKNLTRKETSVRMSFCPFCGQPMS</sequence>
<evidence type="ECO:0000313" key="1">
    <source>
        <dbReference type="EMBL" id="MDV7044640.1"/>
    </source>
</evidence>
<keyword evidence="2" id="KW-1185">Reference proteome</keyword>
<protein>
    <submittedName>
        <fullName evidence="1">Uncharacterized protein</fullName>
    </submittedName>
</protein>
<proteinExistence type="predicted"/>
<accession>A0ABU4EMC9</accession>
<dbReference type="EMBL" id="JAWLLM010000031">
    <property type="protein sequence ID" value="MDV7044640.1"/>
    <property type="molecule type" value="Genomic_DNA"/>
</dbReference>
<gene>
    <name evidence="1" type="ORF">RUJ08_21185</name>
</gene>
<name>A0ABU4EMC9_9GAMM</name>
<comment type="caution">
    <text evidence="1">The sequence shown here is derived from an EMBL/GenBank/DDBJ whole genome shotgun (WGS) entry which is preliminary data.</text>
</comment>
<dbReference type="Proteomes" id="UP001187868">
    <property type="component" value="Unassembled WGS sequence"/>
</dbReference>
<organism evidence="1 2">
    <name type="scientific">Dickeya solani</name>
    <dbReference type="NCBI Taxonomy" id="1089444"/>
    <lineage>
        <taxon>Bacteria</taxon>
        <taxon>Pseudomonadati</taxon>
        <taxon>Pseudomonadota</taxon>
        <taxon>Gammaproteobacteria</taxon>
        <taxon>Enterobacterales</taxon>
        <taxon>Pectobacteriaceae</taxon>
        <taxon>Dickeya</taxon>
    </lineage>
</organism>
<reference evidence="1 2" key="1">
    <citation type="submission" date="2023-10" db="EMBL/GenBank/DDBJ databases">
        <title>Clonality and diversity in the soft rot Dickeya solani phytopathogen.</title>
        <authorList>
            <person name="Pedron J."/>
            <person name="Van Gijisegem F."/>
            <person name="Portier P."/>
            <person name="Taghouti G."/>
        </authorList>
    </citation>
    <scope>NUCLEOTIDE SEQUENCE [LARGE SCALE GENOMIC DNA]</scope>
    <source>
        <strain evidence="1 2">FVG2-MFV017-A9</strain>
    </source>
</reference>
<evidence type="ECO:0000313" key="2">
    <source>
        <dbReference type="Proteomes" id="UP001187868"/>
    </source>
</evidence>
<dbReference type="RefSeq" id="WP_226061716.1">
    <property type="nucleotide sequence ID" value="NZ_CP104920.1"/>
</dbReference>